<accession>A0A2G5EU24</accession>
<dbReference type="AlphaFoldDB" id="A0A2G5EU24"/>
<dbReference type="EMBL" id="KZ305021">
    <property type="protein sequence ID" value="PIA59147.1"/>
    <property type="molecule type" value="Genomic_DNA"/>
</dbReference>
<dbReference type="InParanoid" id="A0A2G5EU24"/>
<proteinExistence type="predicted"/>
<feature type="region of interest" description="Disordered" evidence="1">
    <location>
        <begin position="1"/>
        <end position="37"/>
    </location>
</feature>
<evidence type="ECO:0000256" key="1">
    <source>
        <dbReference type="SAM" id="MobiDB-lite"/>
    </source>
</evidence>
<keyword evidence="2" id="KW-1133">Transmembrane helix</keyword>
<evidence type="ECO:0000256" key="2">
    <source>
        <dbReference type="SAM" id="Phobius"/>
    </source>
</evidence>
<dbReference type="Proteomes" id="UP000230069">
    <property type="component" value="Unassembled WGS sequence"/>
</dbReference>
<sequence length="93" mass="10541">MENTVLPKASAQNTEKESWDDESSQKRRHAKRGKMRSAKIGGMVSMRSNIHTVQMTRKHKSKRTNTKLLVVSSVALSTFHCISLGFLKSFCIF</sequence>
<reference evidence="3 4" key="1">
    <citation type="submission" date="2017-09" db="EMBL/GenBank/DDBJ databases">
        <title>WGS assembly of Aquilegia coerulea Goldsmith.</title>
        <authorList>
            <person name="Hodges S."/>
            <person name="Kramer E."/>
            <person name="Nordborg M."/>
            <person name="Tomkins J."/>
            <person name="Borevitz J."/>
            <person name="Derieg N."/>
            <person name="Yan J."/>
            <person name="Mihaltcheva S."/>
            <person name="Hayes R.D."/>
            <person name="Rokhsar D."/>
        </authorList>
    </citation>
    <scope>NUCLEOTIDE SEQUENCE [LARGE SCALE GENOMIC DNA]</scope>
    <source>
        <strain evidence="4">cv. Goldsmith</strain>
    </source>
</reference>
<protein>
    <submittedName>
        <fullName evidence="3">Uncharacterized protein</fullName>
    </submittedName>
</protein>
<feature type="transmembrane region" description="Helical" evidence="2">
    <location>
        <begin position="68"/>
        <end position="87"/>
    </location>
</feature>
<name>A0A2G5EU24_AQUCA</name>
<keyword evidence="4" id="KW-1185">Reference proteome</keyword>
<evidence type="ECO:0000313" key="4">
    <source>
        <dbReference type="Proteomes" id="UP000230069"/>
    </source>
</evidence>
<evidence type="ECO:0000313" key="3">
    <source>
        <dbReference type="EMBL" id="PIA59147.1"/>
    </source>
</evidence>
<organism evidence="3 4">
    <name type="scientific">Aquilegia coerulea</name>
    <name type="common">Rocky mountain columbine</name>
    <dbReference type="NCBI Taxonomy" id="218851"/>
    <lineage>
        <taxon>Eukaryota</taxon>
        <taxon>Viridiplantae</taxon>
        <taxon>Streptophyta</taxon>
        <taxon>Embryophyta</taxon>
        <taxon>Tracheophyta</taxon>
        <taxon>Spermatophyta</taxon>
        <taxon>Magnoliopsida</taxon>
        <taxon>Ranunculales</taxon>
        <taxon>Ranunculaceae</taxon>
        <taxon>Thalictroideae</taxon>
        <taxon>Aquilegia</taxon>
    </lineage>
</organism>
<gene>
    <name evidence="3" type="ORF">AQUCO_00400185v1</name>
</gene>
<keyword evidence="2" id="KW-0812">Transmembrane</keyword>
<feature type="compositionally biased region" description="Basic residues" evidence="1">
    <location>
        <begin position="26"/>
        <end position="37"/>
    </location>
</feature>
<keyword evidence="2" id="KW-0472">Membrane</keyword>